<keyword evidence="2" id="KW-1185">Reference proteome</keyword>
<reference evidence="2" key="1">
    <citation type="submission" date="2017-11" db="EMBL/GenBank/DDBJ databases">
        <authorList>
            <person name="Han C.G."/>
        </authorList>
    </citation>
    <scope>NUCLEOTIDE SEQUENCE [LARGE SCALE GENOMIC DNA]</scope>
</reference>
<gene>
    <name evidence="1" type="ORF">SEA_OMAR_13</name>
</gene>
<organism evidence="1 2">
    <name type="scientific">Streptomyces phage Omar</name>
    <dbReference type="NCBI Taxonomy" id="2059882"/>
    <lineage>
        <taxon>Viruses</taxon>
        <taxon>Duplodnaviria</taxon>
        <taxon>Heunggongvirae</taxon>
        <taxon>Uroviricota</taxon>
        <taxon>Caudoviricetes</taxon>
        <taxon>Arquatrovirinae</taxon>
        <taxon>Omarvirus</taxon>
        <taxon>Omarvirus omar</taxon>
    </lineage>
</organism>
<dbReference type="EMBL" id="MG593802">
    <property type="protein sequence ID" value="AUG87197.1"/>
    <property type="molecule type" value="Genomic_DNA"/>
</dbReference>
<name>A0A2H5BLK8_9CAUD</name>
<sequence>MSSMQRRRGVTARIWKSRYHEDNRGNRILVADADGPHEVKCALIPQRSARAEVPGQQQINITRMIVDADLEGVELWSRVELLGKVWDIVTPPAYHHGQRKTRHWSIDIRERPS</sequence>
<protein>
    <submittedName>
        <fullName evidence="1">Head-to-tail stopper</fullName>
    </submittedName>
</protein>
<dbReference type="Proteomes" id="UP000241892">
    <property type="component" value="Segment"/>
</dbReference>
<evidence type="ECO:0000313" key="1">
    <source>
        <dbReference type="EMBL" id="AUG87197.1"/>
    </source>
</evidence>
<proteinExistence type="predicted"/>
<accession>A0A2H5BLK8</accession>
<evidence type="ECO:0000313" key="2">
    <source>
        <dbReference type="Proteomes" id="UP000241892"/>
    </source>
</evidence>